<keyword evidence="3" id="KW-1185">Reference proteome</keyword>
<name>R7QIQ9_CHOCR</name>
<dbReference type="Gramene" id="CDF37361">
    <property type="protein sequence ID" value="CDF37361"/>
    <property type="gene ID" value="CHC_T00005599001"/>
</dbReference>
<dbReference type="AlphaFoldDB" id="R7QIQ9"/>
<dbReference type="GeneID" id="17324897"/>
<feature type="compositionally biased region" description="Polar residues" evidence="1">
    <location>
        <begin position="1"/>
        <end position="21"/>
    </location>
</feature>
<evidence type="ECO:0000256" key="1">
    <source>
        <dbReference type="SAM" id="MobiDB-lite"/>
    </source>
</evidence>
<dbReference type="Proteomes" id="UP000012073">
    <property type="component" value="Unassembled WGS sequence"/>
</dbReference>
<organism evidence="2 3">
    <name type="scientific">Chondrus crispus</name>
    <name type="common">Carrageen Irish moss</name>
    <name type="synonym">Polymorpha crispa</name>
    <dbReference type="NCBI Taxonomy" id="2769"/>
    <lineage>
        <taxon>Eukaryota</taxon>
        <taxon>Rhodophyta</taxon>
        <taxon>Florideophyceae</taxon>
        <taxon>Rhodymeniophycidae</taxon>
        <taxon>Gigartinales</taxon>
        <taxon>Gigartinaceae</taxon>
        <taxon>Chondrus</taxon>
    </lineage>
</organism>
<gene>
    <name evidence="2" type="ORF">CHC_T00005599001</name>
</gene>
<reference evidence="3" key="1">
    <citation type="journal article" date="2013" name="Proc. Natl. Acad. Sci. U.S.A.">
        <title>Genome structure and metabolic features in the red seaweed Chondrus crispus shed light on evolution of the Archaeplastida.</title>
        <authorList>
            <person name="Collen J."/>
            <person name="Porcel B."/>
            <person name="Carre W."/>
            <person name="Ball S.G."/>
            <person name="Chaparro C."/>
            <person name="Tonon T."/>
            <person name="Barbeyron T."/>
            <person name="Michel G."/>
            <person name="Noel B."/>
            <person name="Valentin K."/>
            <person name="Elias M."/>
            <person name="Artiguenave F."/>
            <person name="Arun A."/>
            <person name="Aury J.M."/>
            <person name="Barbosa-Neto J.F."/>
            <person name="Bothwell J.H."/>
            <person name="Bouget F.Y."/>
            <person name="Brillet L."/>
            <person name="Cabello-Hurtado F."/>
            <person name="Capella-Gutierrez S."/>
            <person name="Charrier B."/>
            <person name="Cladiere L."/>
            <person name="Cock J.M."/>
            <person name="Coelho S.M."/>
            <person name="Colleoni C."/>
            <person name="Czjzek M."/>
            <person name="Da Silva C."/>
            <person name="Delage L."/>
            <person name="Denoeud F."/>
            <person name="Deschamps P."/>
            <person name="Dittami S.M."/>
            <person name="Gabaldon T."/>
            <person name="Gachon C.M."/>
            <person name="Groisillier A."/>
            <person name="Herve C."/>
            <person name="Jabbari K."/>
            <person name="Katinka M."/>
            <person name="Kloareg B."/>
            <person name="Kowalczyk N."/>
            <person name="Labadie K."/>
            <person name="Leblanc C."/>
            <person name="Lopez P.J."/>
            <person name="McLachlan D.H."/>
            <person name="Meslet-Cladiere L."/>
            <person name="Moustafa A."/>
            <person name="Nehr Z."/>
            <person name="Nyvall Collen P."/>
            <person name="Panaud O."/>
            <person name="Partensky F."/>
            <person name="Poulain J."/>
            <person name="Rensing S.A."/>
            <person name="Rousvoal S."/>
            <person name="Samson G."/>
            <person name="Symeonidi A."/>
            <person name="Weissenbach J."/>
            <person name="Zambounis A."/>
            <person name="Wincker P."/>
            <person name="Boyen C."/>
        </authorList>
    </citation>
    <scope>NUCLEOTIDE SEQUENCE [LARGE SCALE GENOMIC DNA]</scope>
    <source>
        <strain evidence="3">cv. Stackhouse</strain>
    </source>
</reference>
<proteinExistence type="predicted"/>
<sequence length="101" mass="11280">MGQGQKLNGSVRSTTTFFNSRSKNREEENHNCKQKNPLRHYHRHLLCSFRTLFCTASLSLLPTKRMSTSPHLTAISLSPFLSCASIFLFHAPTPSAAQSTA</sequence>
<dbReference type="KEGG" id="ccp:CHC_T00005599001"/>
<accession>R7QIQ9</accession>
<feature type="region of interest" description="Disordered" evidence="1">
    <location>
        <begin position="1"/>
        <end position="35"/>
    </location>
</feature>
<dbReference type="EMBL" id="HG001833">
    <property type="protein sequence ID" value="CDF37361.1"/>
    <property type="molecule type" value="Genomic_DNA"/>
</dbReference>
<evidence type="ECO:0000313" key="2">
    <source>
        <dbReference type="EMBL" id="CDF37361.1"/>
    </source>
</evidence>
<protein>
    <submittedName>
        <fullName evidence="2">Uncharacterized protein</fullName>
    </submittedName>
</protein>
<dbReference type="RefSeq" id="XP_005717180.1">
    <property type="nucleotide sequence ID" value="XM_005717123.1"/>
</dbReference>
<evidence type="ECO:0000313" key="3">
    <source>
        <dbReference type="Proteomes" id="UP000012073"/>
    </source>
</evidence>